<sequence length="293" mass="32883">MTIKESKVPVVCSSMDKNSDIKPCQGAYNMKALDLTKLGKQIIKGVDIKRVDKCVQTDQSLLSNGVSKLVQTDEHPSSDMNFFDFVNYIDGQNSTPTHNPVSLDIPNIPLKTMKKSEENRINLFFNDLRAALQPDDKGNMPIHVGVLKDSLNLVKRNCIVLKALQKTVDLPNHGDLTAMQLAIMNKTNPEIVNTLLRNGASLHTTDSEGLTALMLCCSNRLHNCAQLLLDYDADINVRGSKIRKNSAKSSKRKLPEEDKIVKLKRREEVKVKPLKTYARIQKINGYEFPNKVR</sequence>
<dbReference type="PANTHER" id="PTHR24161">
    <property type="entry name" value="ANK_REP_REGION DOMAIN-CONTAINING PROTEIN-RELATED"/>
    <property type="match status" value="1"/>
</dbReference>
<evidence type="ECO:0000256" key="1">
    <source>
        <dbReference type="ARBA" id="ARBA00022737"/>
    </source>
</evidence>
<dbReference type="SUPFAM" id="SSF48403">
    <property type="entry name" value="Ankyrin repeat"/>
    <property type="match status" value="1"/>
</dbReference>
<dbReference type="PANTHER" id="PTHR24161:SF124">
    <property type="entry name" value="TRANSIENT RECEPTOR POTENTIAL CHANNEL PYREXIA"/>
    <property type="match status" value="1"/>
</dbReference>
<dbReference type="PROSITE" id="PS50088">
    <property type="entry name" value="ANK_REPEAT"/>
    <property type="match status" value="1"/>
</dbReference>
<evidence type="ECO:0000256" key="2">
    <source>
        <dbReference type="ARBA" id="ARBA00023043"/>
    </source>
</evidence>
<gene>
    <name evidence="4" type="ORF">NQ318_002325</name>
</gene>
<protein>
    <submittedName>
        <fullName evidence="4">Uncharacterized protein</fullName>
    </submittedName>
</protein>
<feature type="repeat" description="ANK" evidence="3">
    <location>
        <begin position="208"/>
        <end position="240"/>
    </location>
</feature>
<dbReference type="EMBL" id="JAPWTK010000017">
    <property type="protein sequence ID" value="KAJ8958530.1"/>
    <property type="molecule type" value="Genomic_DNA"/>
</dbReference>
<evidence type="ECO:0000313" key="5">
    <source>
        <dbReference type="Proteomes" id="UP001162162"/>
    </source>
</evidence>
<accession>A0AAV8Z368</accession>
<organism evidence="4 5">
    <name type="scientific">Aromia moschata</name>
    <dbReference type="NCBI Taxonomy" id="1265417"/>
    <lineage>
        <taxon>Eukaryota</taxon>
        <taxon>Metazoa</taxon>
        <taxon>Ecdysozoa</taxon>
        <taxon>Arthropoda</taxon>
        <taxon>Hexapoda</taxon>
        <taxon>Insecta</taxon>
        <taxon>Pterygota</taxon>
        <taxon>Neoptera</taxon>
        <taxon>Endopterygota</taxon>
        <taxon>Coleoptera</taxon>
        <taxon>Polyphaga</taxon>
        <taxon>Cucujiformia</taxon>
        <taxon>Chrysomeloidea</taxon>
        <taxon>Cerambycidae</taxon>
        <taxon>Cerambycinae</taxon>
        <taxon>Callichromatini</taxon>
        <taxon>Aromia</taxon>
    </lineage>
</organism>
<dbReference type="SMART" id="SM00248">
    <property type="entry name" value="ANK"/>
    <property type="match status" value="2"/>
</dbReference>
<keyword evidence="5" id="KW-1185">Reference proteome</keyword>
<keyword evidence="2 3" id="KW-0040">ANK repeat</keyword>
<name>A0AAV8Z368_9CUCU</name>
<reference evidence="4" key="1">
    <citation type="journal article" date="2023" name="Insect Mol. Biol.">
        <title>Genome sequencing provides insights into the evolution of gene families encoding plant cell wall-degrading enzymes in longhorned beetles.</title>
        <authorList>
            <person name="Shin N.R."/>
            <person name="Okamura Y."/>
            <person name="Kirsch R."/>
            <person name="Pauchet Y."/>
        </authorList>
    </citation>
    <scope>NUCLEOTIDE SEQUENCE</scope>
    <source>
        <strain evidence="4">AMC_N1</strain>
    </source>
</reference>
<dbReference type="InterPro" id="IPR036770">
    <property type="entry name" value="Ankyrin_rpt-contain_sf"/>
</dbReference>
<keyword evidence="1" id="KW-0677">Repeat</keyword>
<dbReference type="Pfam" id="PF12796">
    <property type="entry name" value="Ank_2"/>
    <property type="match status" value="1"/>
</dbReference>
<dbReference type="InterPro" id="IPR002110">
    <property type="entry name" value="Ankyrin_rpt"/>
</dbReference>
<comment type="caution">
    <text evidence="4">The sequence shown here is derived from an EMBL/GenBank/DDBJ whole genome shotgun (WGS) entry which is preliminary data.</text>
</comment>
<dbReference type="AlphaFoldDB" id="A0AAV8Z368"/>
<evidence type="ECO:0000313" key="4">
    <source>
        <dbReference type="EMBL" id="KAJ8958530.1"/>
    </source>
</evidence>
<proteinExistence type="predicted"/>
<evidence type="ECO:0000256" key="3">
    <source>
        <dbReference type="PROSITE-ProRule" id="PRU00023"/>
    </source>
</evidence>
<dbReference type="Proteomes" id="UP001162162">
    <property type="component" value="Unassembled WGS sequence"/>
</dbReference>
<dbReference type="Gene3D" id="1.25.40.20">
    <property type="entry name" value="Ankyrin repeat-containing domain"/>
    <property type="match status" value="1"/>
</dbReference>